<reference evidence="2 3" key="1">
    <citation type="submission" date="2019-07" db="EMBL/GenBank/DDBJ databases">
        <title>Tomitella cavernea sp. nov., an actinomycete isolated from soil.</title>
        <authorList>
            <person name="Cheng J."/>
        </authorList>
    </citation>
    <scope>NUCLEOTIDE SEQUENCE [LARGE SCALE GENOMIC DNA]</scope>
    <source>
        <strain evidence="2 3">HY188</strain>
    </source>
</reference>
<dbReference type="AlphaFoldDB" id="A0A516X2P2"/>
<dbReference type="Proteomes" id="UP000317344">
    <property type="component" value="Chromosome"/>
</dbReference>
<protein>
    <submittedName>
        <fullName evidence="2">Copper transporter</fullName>
    </submittedName>
</protein>
<name>A0A516X2P2_9ACTN</name>
<dbReference type="InterPro" id="IPR021522">
    <property type="entry name" value="MctB"/>
</dbReference>
<accession>A0A516X2P2</accession>
<dbReference type="RefSeq" id="WP_143907862.1">
    <property type="nucleotide sequence ID" value="NZ_CP041765.1"/>
</dbReference>
<keyword evidence="1" id="KW-0175">Coiled coil</keyword>
<sequence>MISLRQHAISIAAIFLALAIGVVLGSSVLSDNLLSGLTDDKQDLQSQVHDLQSQANAQNLQLQAADGFDSAIAGRVVGGSLTDRTVVVFTTPSAAPESVDAAVGLVAAAGGKVTGQVGLTEAFVTAQGADQLRATVTNVVPAGVQLSTAAVDPGSMGGDLLGSVLMLDPQTAEPQSTPAERDLAMQTLRSGGFISYQDGTVAPGQLALVVTGTSDNGNKGPIVARFAAAMDSRGAGTVLAGDAGSAEGNGAVAVARSDAAISNHLSTVDNVERSAGRISTVLALREELEGRSGQLGVGPGAGALTVS</sequence>
<gene>
    <name evidence="2" type="ORF">FO059_08175</name>
</gene>
<evidence type="ECO:0000256" key="1">
    <source>
        <dbReference type="SAM" id="Coils"/>
    </source>
</evidence>
<dbReference type="GO" id="GO:0016020">
    <property type="term" value="C:membrane"/>
    <property type="evidence" value="ECO:0007669"/>
    <property type="project" value="InterPro"/>
</dbReference>
<proteinExistence type="predicted"/>
<dbReference type="KEGG" id="toy:FO059_08175"/>
<reference evidence="2 3" key="2">
    <citation type="submission" date="2019-07" db="EMBL/GenBank/DDBJ databases">
        <authorList>
            <person name="Huang Y."/>
        </authorList>
    </citation>
    <scope>NUCLEOTIDE SEQUENCE [LARGE SCALE GENOMIC DNA]</scope>
    <source>
        <strain evidence="2 3">HY188</strain>
    </source>
</reference>
<feature type="coiled-coil region" evidence="1">
    <location>
        <begin position="34"/>
        <end position="61"/>
    </location>
</feature>
<evidence type="ECO:0000313" key="3">
    <source>
        <dbReference type="Proteomes" id="UP000317344"/>
    </source>
</evidence>
<dbReference type="OrthoDB" id="4350157at2"/>
<dbReference type="EMBL" id="CP041765">
    <property type="protein sequence ID" value="QDQ97307.1"/>
    <property type="molecule type" value="Genomic_DNA"/>
</dbReference>
<evidence type="ECO:0000313" key="2">
    <source>
        <dbReference type="EMBL" id="QDQ97307.1"/>
    </source>
</evidence>
<keyword evidence="3" id="KW-1185">Reference proteome</keyword>
<dbReference type="Pfam" id="PF11382">
    <property type="entry name" value="MctB"/>
    <property type="match status" value="1"/>
</dbReference>
<organism evidence="2 3">
    <name type="scientific">Tomitella fengzijianii</name>
    <dbReference type="NCBI Taxonomy" id="2597660"/>
    <lineage>
        <taxon>Bacteria</taxon>
        <taxon>Bacillati</taxon>
        <taxon>Actinomycetota</taxon>
        <taxon>Actinomycetes</taxon>
        <taxon>Mycobacteriales</taxon>
        <taxon>Tomitella</taxon>
    </lineage>
</organism>
<dbReference type="GO" id="GO:0055070">
    <property type="term" value="P:copper ion homeostasis"/>
    <property type="evidence" value="ECO:0007669"/>
    <property type="project" value="InterPro"/>
</dbReference>